<feature type="signal peptide" evidence="2">
    <location>
        <begin position="1"/>
        <end position="25"/>
    </location>
</feature>
<name>A0A1M5TPZ7_9BACT</name>
<feature type="region of interest" description="Disordered" evidence="1">
    <location>
        <begin position="41"/>
        <end position="65"/>
    </location>
</feature>
<evidence type="ECO:0000313" key="3">
    <source>
        <dbReference type="EMBL" id="SHH52832.1"/>
    </source>
</evidence>
<gene>
    <name evidence="3" type="ORF">SAMN02745124_00850</name>
</gene>
<reference evidence="3 4" key="1">
    <citation type="submission" date="2016-11" db="EMBL/GenBank/DDBJ databases">
        <authorList>
            <person name="Jaros S."/>
            <person name="Januszkiewicz K."/>
            <person name="Wedrychowicz H."/>
        </authorList>
    </citation>
    <scope>NUCLEOTIDE SEQUENCE [LARGE SCALE GENOMIC DNA]</scope>
    <source>
        <strain evidence="3 4">DSM 9705</strain>
    </source>
</reference>
<feature type="non-terminal residue" evidence="3">
    <location>
        <position position="115"/>
    </location>
</feature>
<organism evidence="3 4">
    <name type="scientific">Desulfofustis glycolicus DSM 9705</name>
    <dbReference type="NCBI Taxonomy" id="1121409"/>
    <lineage>
        <taxon>Bacteria</taxon>
        <taxon>Pseudomonadati</taxon>
        <taxon>Thermodesulfobacteriota</taxon>
        <taxon>Desulfobulbia</taxon>
        <taxon>Desulfobulbales</taxon>
        <taxon>Desulfocapsaceae</taxon>
        <taxon>Desulfofustis</taxon>
    </lineage>
</organism>
<dbReference type="AlphaFoldDB" id="A0A1M5TPZ7"/>
<accession>A0A1M5TPZ7</accession>
<sequence length="115" mass="12127">MKKIISTTTAFLFVASLGIAGTAAAASWNFKEDYLDRSVTTVSDSKKAAPEQSMAAASSRGSDEQHVVSWNFDEGNFTSGAEVIESGPAADRLAASGSGDDVRLVSWNSDEGRFD</sequence>
<dbReference type="EMBL" id="FQXS01000003">
    <property type="protein sequence ID" value="SHH52832.1"/>
    <property type="molecule type" value="Genomic_DNA"/>
</dbReference>
<dbReference type="Proteomes" id="UP000184139">
    <property type="component" value="Unassembled WGS sequence"/>
</dbReference>
<evidence type="ECO:0000256" key="2">
    <source>
        <dbReference type="SAM" id="SignalP"/>
    </source>
</evidence>
<evidence type="ECO:0000256" key="1">
    <source>
        <dbReference type="SAM" id="MobiDB-lite"/>
    </source>
</evidence>
<keyword evidence="4" id="KW-1185">Reference proteome</keyword>
<proteinExistence type="predicted"/>
<protein>
    <submittedName>
        <fullName evidence="3">Uncharacterized protein</fullName>
    </submittedName>
</protein>
<evidence type="ECO:0000313" key="4">
    <source>
        <dbReference type="Proteomes" id="UP000184139"/>
    </source>
</evidence>
<keyword evidence="2" id="KW-0732">Signal</keyword>
<feature type="chain" id="PRO_5012680374" evidence="2">
    <location>
        <begin position="26"/>
        <end position="115"/>
    </location>
</feature>
<dbReference type="RefSeq" id="WP_161949797.1">
    <property type="nucleotide sequence ID" value="NZ_FQXS01000003.1"/>
</dbReference>